<dbReference type="PANTHER" id="PTHR42836">
    <property type="entry name" value="7-CARBOXY-7-DEAZAGUANINE SYNTHASE"/>
    <property type="match status" value="1"/>
</dbReference>
<evidence type="ECO:0000256" key="4">
    <source>
        <dbReference type="ARBA" id="ARBA00023004"/>
    </source>
</evidence>
<evidence type="ECO:0000256" key="2">
    <source>
        <dbReference type="ARBA" id="ARBA00022691"/>
    </source>
</evidence>
<gene>
    <name evidence="7" type="ORF">BBD42_00250</name>
</gene>
<dbReference type="GO" id="GO:0051539">
    <property type="term" value="F:4 iron, 4 sulfur cluster binding"/>
    <property type="evidence" value="ECO:0007669"/>
    <property type="project" value="UniProtKB-KW"/>
</dbReference>
<evidence type="ECO:0000313" key="7">
    <source>
        <dbReference type="EMBL" id="ANY65081.1"/>
    </source>
</evidence>
<dbReference type="Pfam" id="PF08756">
    <property type="entry name" value="YfkB"/>
    <property type="match status" value="1"/>
</dbReference>
<dbReference type="CDD" id="cd01335">
    <property type="entry name" value="Radical_SAM"/>
    <property type="match status" value="1"/>
</dbReference>
<evidence type="ECO:0000259" key="6">
    <source>
        <dbReference type="PROSITE" id="PS51918"/>
    </source>
</evidence>
<dbReference type="PANTHER" id="PTHR42836:SF2">
    <property type="entry name" value="PROTEIN YFKA-RELATED"/>
    <property type="match status" value="1"/>
</dbReference>
<keyword evidence="5" id="KW-0411">Iron-sulfur</keyword>
<dbReference type="InterPro" id="IPR031004">
    <property type="entry name" value="rSAM_YfkAB"/>
</dbReference>
<dbReference type="Gene3D" id="3.20.20.70">
    <property type="entry name" value="Aldolase class I"/>
    <property type="match status" value="1"/>
</dbReference>
<dbReference type="InterPro" id="IPR013785">
    <property type="entry name" value="Aldolase_TIM"/>
</dbReference>
<keyword evidence="4" id="KW-0408">Iron</keyword>
<dbReference type="InterPro" id="IPR007197">
    <property type="entry name" value="rSAM"/>
</dbReference>
<evidence type="ECO:0000256" key="3">
    <source>
        <dbReference type="ARBA" id="ARBA00022723"/>
    </source>
</evidence>
<dbReference type="InterPro" id="IPR014866">
    <property type="entry name" value="YfkB"/>
</dbReference>
<organism evidence="7">
    <name type="scientific">Paenibacillus sp. BIHB 4019</name>
    <dbReference type="NCBI Taxonomy" id="1870819"/>
    <lineage>
        <taxon>Bacteria</taxon>
        <taxon>Bacillati</taxon>
        <taxon>Bacillota</taxon>
        <taxon>Bacilli</taxon>
        <taxon>Bacillales</taxon>
        <taxon>Paenibacillaceae</taxon>
        <taxon>Paenibacillus</taxon>
    </lineage>
</organism>
<protein>
    <submittedName>
        <fullName evidence="7">Radical SAM/CxCxxxxC motif protein YfkAB</fullName>
    </submittedName>
</protein>
<keyword evidence="1" id="KW-0004">4Fe-4S</keyword>
<dbReference type="GO" id="GO:0003824">
    <property type="term" value="F:catalytic activity"/>
    <property type="evidence" value="ECO:0007669"/>
    <property type="project" value="InterPro"/>
</dbReference>
<feature type="domain" description="Radical SAM core" evidence="6">
    <location>
        <begin position="42"/>
        <end position="265"/>
    </location>
</feature>
<accession>A0A1B2DBJ9</accession>
<evidence type="ECO:0000256" key="1">
    <source>
        <dbReference type="ARBA" id="ARBA00022485"/>
    </source>
</evidence>
<sequence length="387" mass="44016">MNTLNAIVTNPLDMSGSLKALPQLTPVNDPWDPIRSIQKFGKHQLTSVEMTISNLCNMRCEHCAVGDTLVMSEPAKLPLKDMLKRLDEVEHLQTISITGGEPSYSAKTVKEYMLPLLQYARDRGVRSQINSNVTLPFSRYEAIIPYLDVMHISFNYTNADDFHQVGFAKAGHHVSYEASVKLYERMIENARLLSKAGVLVSAESMINFRTHDKIDEIHRLIVEMGCERHEVHPMYPSSFAKDLPVITRLQMRQAIERLLDNRDPSVWMLFGTLPFYQCSNHAEERALLSRLAAEPNVTVRNDPDGRNRLNVNLFTGEVFVTDFSDVPSFGNIASSKLDDLFTKWLDHPLAQDVNCYCPVASCCGPNLLVKDMYYKEVDFHQRTARFD</sequence>
<evidence type="ECO:0000256" key="5">
    <source>
        <dbReference type="ARBA" id="ARBA00023014"/>
    </source>
</evidence>
<reference evidence="7" key="1">
    <citation type="submission" date="2016-08" db="EMBL/GenBank/DDBJ databases">
        <title>Complete Genome Seqeunce of Paenibacillus sp. BIHB 4019 from tea rhizoplane.</title>
        <authorList>
            <person name="Thakur R."/>
            <person name="Swarnkar M.K."/>
            <person name="Gulati A."/>
        </authorList>
    </citation>
    <scope>NUCLEOTIDE SEQUENCE [LARGE SCALE GENOMIC DNA]</scope>
    <source>
        <strain evidence="7">BIHB4019</strain>
    </source>
</reference>
<name>A0A1B2DBJ9_9BACL</name>
<dbReference type="AlphaFoldDB" id="A0A1B2DBJ9"/>
<proteinExistence type="predicted"/>
<dbReference type="Pfam" id="PF04055">
    <property type="entry name" value="Radical_SAM"/>
    <property type="match status" value="1"/>
</dbReference>
<keyword evidence="2" id="KW-0949">S-adenosyl-L-methionine</keyword>
<dbReference type="GO" id="GO:0046872">
    <property type="term" value="F:metal ion binding"/>
    <property type="evidence" value="ECO:0007669"/>
    <property type="project" value="UniProtKB-KW"/>
</dbReference>
<dbReference type="SUPFAM" id="SSF102114">
    <property type="entry name" value="Radical SAM enzymes"/>
    <property type="match status" value="1"/>
</dbReference>
<dbReference type="SFLD" id="SFLDS00029">
    <property type="entry name" value="Radical_SAM"/>
    <property type="match status" value="1"/>
</dbReference>
<dbReference type="NCBIfam" id="TIGR04478">
    <property type="entry name" value="rSAM_YfkAB"/>
    <property type="match status" value="1"/>
</dbReference>
<keyword evidence="3" id="KW-0479">Metal-binding</keyword>
<dbReference type="PROSITE" id="PS51918">
    <property type="entry name" value="RADICAL_SAM"/>
    <property type="match status" value="1"/>
</dbReference>
<dbReference type="SFLD" id="SFLDG01097">
    <property type="entry name" value="Uncharacterised_Radical_SAM_Su"/>
    <property type="match status" value="1"/>
</dbReference>
<dbReference type="InterPro" id="IPR058240">
    <property type="entry name" value="rSAM_sf"/>
</dbReference>
<dbReference type="EMBL" id="CP016808">
    <property type="protein sequence ID" value="ANY65081.1"/>
    <property type="molecule type" value="Genomic_DNA"/>
</dbReference>